<dbReference type="EMBL" id="LR796164">
    <property type="protein sequence ID" value="CAB4122446.1"/>
    <property type="molecule type" value="Genomic_DNA"/>
</dbReference>
<protein>
    <submittedName>
        <fullName evidence="1">Uncharacterized protein</fullName>
    </submittedName>
</protein>
<evidence type="ECO:0000313" key="1">
    <source>
        <dbReference type="EMBL" id="CAB4122446.1"/>
    </source>
</evidence>
<sequence length="158" mass="18345">MTDIRTEYLAYPITYDESRNHWVCHELDLHHFRLSGVKQMIDQHKQQQSHTPLKVRYLSEVIKDADGMFAFVTAITPDGPSKHRVTAYQQAIHGQRMHAFDDFAFDTPENNTLIDEWLFLRAQSEEAIWRTRKAKQAIPRCTALELLGLGVPIVKLVE</sequence>
<proteinExistence type="predicted"/>
<reference evidence="1" key="1">
    <citation type="submission" date="2020-04" db="EMBL/GenBank/DDBJ databases">
        <authorList>
            <person name="Chiriac C."/>
            <person name="Salcher M."/>
            <person name="Ghai R."/>
            <person name="Kavagutti S V."/>
        </authorList>
    </citation>
    <scope>NUCLEOTIDE SEQUENCE</scope>
</reference>
<accession>A0A6J5KML9</accession>
<name>A0A6J5KML9_9CAUD</name>
<organism evidence="1">
    <name type="scientific">uncultured Caudovirales phage</name>
    <dbReference type="NCBI Taxonomy" id="2100421"/>
    <lineage>
        <taxon>Viruses</taxon>
        <taxon>Duplodnaviria</taxon>
        <taxon>Heunggongvirae</taxon>
        <taxon>Uroviricota</taxon>
        <taxon>Caudoviricetes</taxon>
        <taxon>Peduoviridae</taxon>
        <taxon>Maltschvirus</taxon>
        <taxon>Maltschvirus maltsch</taxon>
    </lineage>
</organism>
<gene>
    <name evidence="1" type="ORF">UFOVP36_49</name>
</gene>